<gene>
    <name evidence="10" type="ORF">C9374_003074</name>
</gene>
<dbReference type="Proteomes" id="UP000816034">
    <property type="component" value="Unassembled WGS sequence"/>
</dbReference>
<dbReference type="PANTHER" id="PTHR45797">
    <property type="entry name" value="RAD54-LIKE"/>
    <property type="match status" value="1"/>
</dbReference>
<organism evidence="10 11">
    <name type="scientific">Naegleria lovaniensis</name>
    <name type="common">Amoeba</name>
    <dbReference type="NCBI Taxonomy" id="51637"/>
    <lineage>
        <taxon>Eukaryota</taxon>
        <taxon>Discoba</taxon>
        <taxon>Heterolobosea</taxon>
        <taxon>Tetramitia</taxon>
        <taxon>Eutetramitia</taxon>
        <taxon>Vahlkampfiidae</taxon>
        <taxon>Naegleria</taxon>
    </lineage>
</organism>
<accession>A0AA88GNE4</accession>
<protein>
    <recommendedName>
        <fullName evidence="9">Helicase ATP-binding domain-containing protein</fullName>
    </recommendedName>
</protein>
<name>A0AA88GNE4_NAELO</name>
<evidence type="ECO:0000256" key="2">
    <source>
        <dbReference type="ARBA" id="ARBA00007025"/>
    </source>
</evidence>
<feature type="region of interest" description="Disordered" evidence="8">
    <location>
        <begin position="61"/>
        <end position="102"/>
    </location>
</feature>
<dbReference type="GO" id="GO:0005634">
    <property type="term" value="C:nucleus"/>
    <property type="evidence" value="ECO:0007669"/>
    <property type="project" value="UniProtKB-SubCell"/>
</dbReference>
<dbReference type="PANTHER" id="PTHR45797:SF1">
    <property type="entry name" value="HELICASE ARIP4"/>
    <property type="match status" value="1"/>
</dbReference>
<dbReference type="InterPro" id="IPR044574">
    <property type="entry name" value="ARIP4-like"/>
</dbReference>
<keyword evidence="3" id="KW-0547">Nucleotide-binding</keyword>
<dbReference type="InterPro" id="IPR038718">
    <property type="entry name" value="SNF2-like_sf"/>
</dbReference>
<dbReference type="EMBL" id="PYSW02000017">
    <property type="protein sequence ID" value="KAG2385925.1"/>
    <property type="molecule type" value="Genomic_DNA"/>
</dbReference>
<evidence type="ECO:0000259" key="9">
    <source>
        <dbReference type="PROSITE" id="PS51192"/>
    </source>
</evidence>
<proteinExistence type="inferred from homology"/>
<dbReference type="Gene3D" id="3.40.50.10810">
    <property type="entry name" value="Tandem AAA-ATPase domain"/>
    <property type="match status" value="1"/>
</dbReference>
<dbReference type="Pfam" id="PF00176">
    <property type="entry name" value="SNF2-rel_dom"/>
    <property type="match status" value="1"/>
</dbReference>
<keyword evidence="5" id="KW-0067">ATP-binding</keyword>
<evidence type="ECO:0000256" key="5">
    <source>
        <dbReference type="ARBA" id="ARBA00022840"/>
    </source>
</evidence>
<dbReference type="InterPro" id="IPR000330">
    <property type="entry name" value="SNF2_N"/>
</dbReference>
<dbReference type="SUPFAM" id="SSF52540">
    <property type="entry name" value="P-loop containing nucleoside triphosphate hydrolases"/>
    <property type="match status" value="1"/>
</dbReference>
<dbReference type="PROSITE" id="PS51192">
    <property type="entry name" value="HELICASE_ATP_BIND_1"/>
    <property type="match status" value="1"/>
</dbReference>
<dbReference type="InterPro" id="IPR014001">
    <property type="entry name" value="Helicase_ATP-bd"/>
</dbReference>
<dbReference type="RefSeq" id="XP_044549918.1">
    <property type="nucleotide sequence ID" value="XM_044692562.1"/>
</dbReference>
<dbReference type="InterPro" id="IPR027417">
    <property type="entry name" value="P-loop_NTPase"/>
</dbReference>
<dbReference type="AlphaFoldDB" id="A0AA88GNE4"/>
<dbReference type="GO" id="GO:0004386">
    <property type="term" value="F:helicase activity"/>
    <property type="evidence" value="ECO:0007669"/>
    <property type="project" value="UniProtKB-KW"/>
</dbReference>
<evidence type="ECO:0000256" key="8">
    <source>
        <dbReference type="SAM" id="MobiDB-lite"/>
    </source>
</evidence>
<evidence type="ECO:0000256" key="6">
    <source>
        <dbReference type="ARBA" id="ARBA00023125"/>
    </source>
</evidence>
<dbReference type="SMART" id="SM00487">
    <property type="entry name" value="DEXDc"/>
    <property type="match status" value="1"/>
</dbReference>
<keyword evidence="11" id="KW-1185">Reference proteome</keyword>
<dbReference type="GO" id="GO:0005524">
    <property type="term" value="F:ATP binding"/>
    <property type="evidence" value="ECO:0007669"/>
    <property type="project" value="UniProtKB-KW"/>
</dbReference>
<feature type="domain" description="Helicase ATP-binding" evidence="9">
    <location>
        <begin position="231"/>
        <end position="409"/>
    </location>
</feature>
<feature type="compositionally biased region" description="Low complexity" evidence="8">
    <location>
        <begin position="83"/>
        <end position="102"/>
    </location>
</feature>
<dbReference type="GeneID" id="68095529"/>
<comment type="similarity">
    <text evidence="2">Belongs to the SNF2/RAD54 helicase family.</text>
</comment>
<evidence type="ECO:0000256" key="1">
    <source>
        <dbReference type="ARBA" id="ARBA00004123"/>
    </source>
</evidence>
<evidence type="ECO:0000313" key="10">
    <source>
        <dbReference type="EMBL" id="KAG2385925.1"/>
    </source>
</evidence>
<evidence type="ECO:0000313" key="11">
    <source>
        <dbReference type="Proteomes" id="UP000816034"/>
    </source>
</evidence>
<keyword evidence="7" id="KW-0539">Nucleus</keyword>
<dbReference type="GO" id="GO:0003677">
    <property type="term" value="F:DNA binding"/>
    <property type="evidence" value="ECO:0007669"/>
    <property type="project" value="UniProtKB-KW"/>
</dbReference>
<feature type="region of interest" description="Disordered" evidence="8">
    <location>
        <begin position="1"/>
        <end position="25"/>
    </location>
</feature>
<sequence length="453" mass="51090">MSKKSSKSNSSKSDLTSNDEDVKVNFVENPSTSELLDVVKQLISRVNSLENKVADLTKQLEKEKGSKSKKKTKKKSKDEVSQTTESTTDTITDTVIETPTTTSEHVTAREIVMYDLDPPQIEECCEVALDANSSAIKIIDDATLISQSNSSIKASSIYRDDMDYEEFISSDEEFVEPKILQMDFSQGEDALSSEEDTELANTTLKEIGEFVPEFMFEKLFPHQKRGVKFLWDNINKGSGCILADFMGMGKTLQTASFLHLFLSQGKATTVLIVSPASVNTHWVREFETIKNWSNGATTFTITTHSLSSKSSAPERKKTVKTWFDNGGVMITSYDMFRTLCVDKDFYEYLSNPGPDVVVLDEGHKIKHFSSKIAKTLNTVQTARRIILTGYPFQNNLLEYWTMINFVSPNFLGEKSNSNERILSQFIEVKSQPISTKKELQEEEHGCYTKELNR</sequence>
<comment type="caution">
    <text evidence="10">The sequence shown here is derived from an EMBL/GenBank/DDBJ whole genome shotgun (WGS) entry which is preliminary data.</text>
</comment>
<reference evidence="10 11" key="1">
    <citation type="journal article" date="2018" name="BMC Genomics">
        <title>The genome of Naegleria lovaniensis, the basis for a comparative approach to unravel pathogenicity factors of the human pathogenic amoeba N. fowleri.</title>
        <authorList>
            <person name="Liechti N."/>
            <person name="Schurch N."/>
            <person name="Bruggmann R."/>
            <person name="Wittwer M."/>
        </authorList>
    </citation>
    <scope>NUCLEOTIDE SEQUENCE [LARGE SCALE GENOMIC DNA]</scope>
    <source>
        <strain evidence="10 11">ATCC 30569</strain>
    </source>
</reference>
<dbReference type="GO" id="GO:0016887">
    <property type="term" value="F:ATP hydrolysis activity"/>
    <property type="evidence" value="ECO:0007669"/>
    <property type="project" value="InterPro"/>
</dbReference>
<keyword evidence="4" id="KW-0378">Hydrolase</keyword>
<evidence type="ECO:0000256" key="7">
    <source>
        <dbReference type="ARBA" id="ARBA00023242"/>
    </source>
</evidence>
<keyword evidence="6" id="KW-0238">DNA-binding</keyword>
<evidence type="ECO:0000256" key="3">
    <source>
        <dbReference type="ARBA" id="ARBA00022741"/>
    </source>
</evidence>
<evidence type="ECO:0000256" key="4">
    <source>
        <dbReference type="ARBA" id="ARBA00022806"/>
    </source>
</evidence>
<keyword evidence="4" id="KW-0347">Helicase</keyword>
<comment type="subcellular location">
    <subcellularLocation>
        <location evidence="1">Nucleus</location>
    </subcellularLocation>
</comment>